<accession>A0AAJ0G9E1</accession>
<dbReference type="Pfam" id="PF12955">
    <property type="entry name" value="Vps3844_C"/>
    <property type="match status" value="1"/>
</dbReference>
<reference evidence="6" key="1">
    <citation type="submission" date="2023-04" db="EMBL/GenBank/DDBJ databases">
        <title>Black Yeasts Isolated from many extreme environments.</title>
        <authorList>
            <person name="Coleine C."/>
            <person name="Stajich J.E."/>
            <person name="Selbmann L."/>
        </authorList>
    </citation>
    <scope>NUCLEOTIDE SEQUENCE</scope>
    <source>
        <strain evidence="6">CCFEE 5312</strain>
    </source>
</reference>
<feature type="domain" description="Vacuolar sorting protein Vps3844 C-terminal" evidence="4">
    <location>
        <begin position="273"/>
        <end position="382"/>
    </location>
</feature>
<feature type="chain" id="PRO_5042526904" description="DUF3844 domain-containing protein" evidence="3">
    <location>
        <begin position="21"/>
        <end position="391"/>
    </location>
</feature>
<dbReference type="PANTHER" id="PTHR36853">
    <property type="entry name" value="EXPRESSED PROTEIN"/>
    <property type="match status" value="1"/>
</dbReference>
<evidence type="ECO:0000313" key="7">
    <source>
        <dbReference type="Proteomes" id="UP001271007"/>
    </source>
</evidence>
<feature type="region of interest" description="Disordered" evidence="1">
    <location>
        <begin position="198"/>
        <end position="256"/>
    </location>
</feature>
<feature type="transmembrane region" description="Helical" evidence="2">
    <location>
        <begin position="347"/>
        <end position="369"/>
    </location>
</feature>
<dbReference type="InterPro" id="IPR024382">
    <property type="entry name" value="Vps3844_C"/>
</dbReference>
<proteinExistence type="predicted"/>
<feature type="compositionally biased region" description="Polar residues" evidence="1">
    <location>
        <begin position="246"/>
        <end position="255"/>
    </location>
</feature>
<dbReference type="AlphaFoldDB" id="A0AAJ0G9E1"/>
<feature type="compositionally biased region" description="Polar residues" evidence="1">
    <location>
        <begin position="207"/>
        <end position="224"/>
    </location>
</feature>
<dbReference type="EMBL" id="JAWDJX010000012">
    <property type="protein sequence ID" value="KAK3054326.1"/>
    <property type="molecule type" value="Genomic_DNA"/>
</dbReference>
<evidence type="ECO:0000259" key="4">
    <source>
        <dbReference type="Pfam" id="PF12955"/>
    </source>
</evidence>
<evidence type="ECO:0000259" key="5">
    <source>
        <dbReference type="Pfam" id="PF21656"/>
    </source>
</evidence>
<dbReference type="Proteomes" id="UP001271007">
    <property type="component" value="Unassembled WGS sequence"/>
</dbReference>
<evidence type="ECO:0000256" key="2">
    <source>
        <dbReference type="SAM" id="Phobius"/>
    </source>
</evidence>
<feature type="domain" description="Vacuolar sorting protein Vps3844 N-terminal" evidence="5">
    <location>
        <begin position="46"/>
        <end position="146"/>
    </location>
</feature>
<dbReference type="PANTHER" id="PTHR36853:SF1">
    <property type="entry name" value="DUF3844 DOMAIN-CONTAINING PROTEIN"/>
    <property type="match status" value="1"/>
</dbReference>
<keyword evidence="2" id="KW-0472">Membrane</keyword>
<dbReference type="InterPro" id="IPR049205">
    <property type="entry name" value="Vps3844_N"/>
</dbReference>
<keyword evidence="2" id="KW-0812">Transmembrane</keyword>
<evidence type="ECO:0000256" key="1">
    <source>
        <dbReference type="SAM" id="MobiDB-lite"/>
    </source>
</evidence>
<name>A0AAJ0G9E1_9PEZI</name>
<keyword evidence="2" id="KW-1133">Transmembrane helix</keyword>
<evidence type="ECO:0000313" key="6">
    <source>
        <dbReference type="EMBL" id="KAK3054326.1"/>
    </source>
</evidence>
<gene>
    <name evidence="6" type="ORF">LTR09_004594</name>
</gene>
<evidence type="ECO:0008006" key="8">
    <source>
        <dbReference type="Google" id="ProtNLM"/>
    </source>
</evidence>
<dbReference type="InterPro" id="IPR053065">
    <property type="entry name" value="Archenteron_Induction-Rel"/>
</dbReference>
<dbReference type="GO" id="GO:0005783">
    <property type="term" value="C:endoplasmic reticulum"/>
    <property type="evidence" value="ECO:0007669"/>
    <property type="project" value="TreeGrafter"/>
</dbReference>
<keyword evidence="3" id="KW-0732">Signal</keyword>
<organism evidence="6 7">
    <name type="scientific">Extremus antarcticus</name>
    <dbReference type="NCBI Taxonomy" id="702011"/>
    <lineage>
        <taxon>Eukaryota</taxon>
        <taxon>Fungi</taxon>
        <taxon>Dikarya</taxon>
        <taxon>Ascomycota</taxon>
        <taxon>Pezizomycotina</taxon>
        <taxon>Dothideomycetes</taxon>
        <taxon>Dothideomycetidae</taxon>
        <taxon>Mycosphaerellales</taxon>
        <taxon>Extremaceae</taxon>
        <taxon>Extremus</taxon>
    </lineage>
</organism>
<sequence>MRSILSTLVSALWYASQAAASAAGSVFIFDSGREAQTREDFYERRTLSPVAARMVLAQRAGVEEFHSADIRHEEAMQAINEFGSRSQLFGQGEEERQQLFFLVEMDAERGDIFPENDFNRASSSFNISPLPSANSTVALIDDLLQQGAPPESTNPWSLTRHTSRLALVISTTFSDFSENRLQEIRQHHPDHDVIVITIGPSSSSSPTENLWGTYSMPNSMPSSDQPHHDLLKRQQQTEQPLEDAPSPTNTPTTTRLGALASSASPLRGIFPTCFPSLSTCNALTRNCSSHGSCALKYSDATAPDKSPSKNCYSCTCTPQKKENSQGQVSTAYYGGPACQKKDVSVEFWLIVLFSVAMVGLVGFAVGSVWEMGEGELPSVIGAGVSGPVARR</sequence>
<dbReference type="Pfam" id="PF21656">
    <property type="entry name" value="DUF6859"/>
    <property type="match status" value="1"/>
</dbReference>
<feature type="signal peptide" evidence="3">
    <location>
        <begin position="1"/>
        <end position="20"/>
    </location>
</feature>
<keyword evidence="7" id="KW-1185">Reference proteome</keyword>
<protein>
    <recommendedName>
        <fullName evidence="8">DUF3844 domain-containing protein</fullName>
    </recommendedName>
</protein>
<comment type="caution">
    <text evidence="6">The sequence shown here is derived from an EMBL/GenBank/DDBJ whole genome shotgun (WGS) entry which is preliminary data.</text>
</comment>
<evidence type="ECO:0000256" key="3">
    <source>
        <dbReference type="SAM" id="SignalP"/>
    </source>
</evidence>